<accession>A0ACB9RHH4</accession>
<dbReference type="EMBL" id="CM042883">
    <property type="protein sequence ID" value="KAI4377696.1"/>
    <property type="molecule type" value="Genomic_DNA"/>
</dbReference>
<proteinExistence type="predicted"/>
<evidence type="ECO:0000313" key="2">
    <source>
        <dbReference type="Proteomes" id="UP001057402"/>
    </source>
</evidence>
<comment type="caution">
    <text evidence="1">The sequence shown here is derived from an EMBL/GenBank/DDBJ whole genome shotgun (WGS) entry which is preliminary data.</text>
</comment>
<gene>
    <name evidence="1" type="ORF">MLD38_015283</name>
</gene>
<name>A0ACB9RHH4_9MYRT</name>
<keyword evidence="2" id="KW-1185">Reference proteome</keyword>
<reference evidence="2" key="1">
    <citation type="journal article" date="2023" name="Front. Plant Sci.">
        <title>Chromosomal-level genome assembly of Melastoma candidum provides insights into trichome evolution.</title>
        <authorList>
            <person name="Zhong Y."/>
            <person name="Wu W."/>
            <person name="Sun C."/>
            <person name="Zou P."/>
            <person name="Liu Y."/>
            <person name="Dai S."/>
            <person name="Zhou R."/>
        </authorList>
    </citation>
    <scope>NUCLEOTIDE SEQUENCE [LARGE SCALE GENOMIC DNA]</scope>
</reference>
<evidence type="ECO:0000313" key="1">
    <source>
        <dbReference type="EMBL" id="KAI4377696.1"/>
    </source>
</evidence>
<dbReference type="Proteomes" id="UP001057402">
    <property type="component" value="Chromosome 4"/>
</dbReference>
<organism evidence="1 2">
    <name type="scientific">Melastoma candidum</name>
    <dbReference type="NCBI Taxonomy" id="119954"/>
    <lineage>
        <taxon>Eukaryota</taxon>
        <taxon>Viridiplantae</taxon>
        <taxon>Streptophyta</taxon>
        <taxon>Embryophyta</taxon>
        <taxon>Tracheophyta</taxon>
        <taxon>Spermatophyta</taxon>
        <taxon>Magnoliopsida</taxon>
        <taxon>eudicotyledons</taxon>
        <taxon>Gunneridae</taxon>
        <taxon>Pentapetalae</taxon>
        <taxon>rosids</taxon>
        <taxon>malvids</taxon>
        <taxon>Myrtales</taxon>
        <taxon>Melastomataceae</taxon>
        <taxon>Melastomatoideae</taxon>
        <taxon>Melastomateae</taxon>
        <taxon>Melastoma</taxon>
    </lineage>
</organism>
<sequence>MHMGTPLVSSLRDFWDRYSVEVLVSLGLFFHILLAITGSYRRFKTHFSVVLVTWASYLLAAYVSALALSKLTVVNGDEFDSEIRAVLAPIILLLLGNPDSITAYSIEDNRIGLRRVVTLVFTVLMVIWVLVKAWKSYIWLVLYIPMFVMGMIKYGETVWALKSVFDDDSSFVTQDDINEQNPLSGDDPTNSPKLNYILKAYYRFHRFKPHLIGWLLYPYFLHDKHMSIDHFDTKEVLLITDIELSFVYDVLYTKAPVLYTRRGITLRIISYCCLVTAFAAFLWLFPGQFDEWGKYMAVVLIIVVILETYQLMSLPFSDWAIVCLAKHCPTWLRLPPFSFLVGRSAEKMRWCNKIGQFDLLNFCARKEWPRSYRIVKWLGKGEKLRRYKTATLEDIVPEFWDVLLVKIRELETKRQFKPFMKRGEWMVCSHPSDNGIIKESVETDFDKSIITWHIATKICYKTKPYKQQSYCKASMIMSSYMMYLLVEQPHTLSLNTSDLTLSDACMLLKVHLKSLDYSVDRALDDWYHEGLERHENNNDSDKDRPMMMSVIGKNWHLVKDAGKLAMELKGRNNTWELIGTFWVEMICFTAFNCPLSNHARLLRQGGDIITHVWLLLAHKTDKHNAIELPSESNPIDKSSESTLIDIPIENNPSRRT</sequence>
<protein>
    <submittedName>
        <fullName evidence="1">Uncharacterized protein</fullName>
    </submittedName>
</protein>